<evidence type="ECO:0000256" key="2">
    <source>
        <dbReference type="SAM" id="MobiDB-lite"/>
    </source>
</evidence>
<evidence type="ECO:0000256" key="1">
    <source>
        <dbReference type="RuleBase" id="RU363021"/>
    </source>
</evidence>
<dbReference type="InterPro" id="IPR033181">
    <property type="entry name" value="Mic26_fungi"/>
</dbReference>
<comment type="caution">
    <text evidence="3">The sequence shown here is derived from an EMBL/GenBank/DDBJ whole genome shotgun (WGS) entry which is preliminary data.</text>
</comment>
<keyword evidence="1" id="KW-0472">Membrane</keyword>
<comment type="subcellular location">
    <subcellularLocation>
        <location evidence="1">Mitochondrion inner membrane</location>
    </subcellularLocation>
</comment>
<keyword evidence="1" id="KW-0999">Mitochondrion inner membrane</keyword>
<dbReference type="EMBL" id="JAUEPT010000089">
    <property type="protein sequence ID" value="KAK0432767.1"/>
    <property type="molecule type" value="Genomic_DNA"/>
</dbReference>
<feature type="compositionally biased region" description="Polar residues" evidence="2">
    <location>
        <begin position="1"/>
        <end position="18"/>
    </location>
</feature>
<dbReference type="PANTHER" id="PTHR28268:SF1">
    <property type="entry name" value="MICOS SUBUNIT MIC26"/>
    <property type="match status" value="1"/>
</dbReference>
<dbReference type="AlphaFoldDB" id="A0AA39MFV7"/>
<comment type="subunit">
    <text evidence="1">Component of the mitochondrial contact site and cristae organizing system (MICOS) complex.</text>
</comment>
<dbReference type="GO" id="GO:0044284">
    <property type="term" value="C:mitochondrial crista junction"/>
    <property type="evidence" value="ECO:0007669"/>
    <property type="project" value="TreeGrafter"/>
</dbReference>
<keyword evidence="4" id="KW-1185">Reference proteome</keyword>
<comment type="function">
    <text evidence="1">Component of the MICOS complex, a large protein complex of the mitochondrial inner membrane that plays crucial roles in the maintenance of crista junctions, inner membrane architecture, and formation of contact sites to the outer membrane.</text>
</comment>
<name>A0AA39MFV7_9AGAR</name>
<dbReference type="GO" id="GO:0042407">
    <property type="term" value="P:cristae formation"/>
    <property type="evidence" value="ECO:0007669"/>
    <property type="project" value="InterPro"/>
</dbReference>
<feature type="region of interest" description="Disordered" evidence="2">
    <location>
        <begin position="1"/>
        <end position="20"/>
    </location>
</feature>
<sequence length="273" mass="29725">MTGKEFSSFSLQGSNATNGGPARKSLLKAAPLVAGTAVVLVEKERDKARCIQLPIYPISSPDIVLLDTPSTLERQIGTVRKTFTETYSDAYSQVQGVVSKWIGVEHAIESRVKALISPTESITPGILYVGIATLSGSIIARNRLLVTRLILPPTLLVLSMNHFLPQTTANVSEYFGSLEDTYFPTFAQKHAVANAHTRMSWDMLKDSTANGKQRFDAGVETAVDKIQESTGLKLREAMGWGKTVTEKVESKVLDAVKAVEKKEEPSKADEKSV</sequence>
<dbReference type="PANTHER" id="PTHR28268">
    <property type="entry name" value="MICOS SUBUNIT MIC26"/>
    <property type="match status" value="1"/>
</dbReference>
<proteinExistence type="predicted"/>
<dbReference type="InterPro" id="IPR019166">
    <property type="entry name" value="MIC26/MIC27"/>
</dbReference>
<gene>
    <name evidence="3" type="ORF">EV421DRAFT_1998748</name>
</gene>
<organism evidence="3 4">
    <name type="scientific">Armillaria borealis</name>
    <dbReference type="NCBI Taxonomy" id="47425"/>
    <lineage>
        <taxon>Eukaryota</taxon>
        <taxon>Fungi</taxon>
        <taxon>Dikarya</taxon>
        <taxon>Basidiomycota</taxon>
        <taxon>Agaricomycotina</taxon>
        <taxon>Agaricomycetes</taxon>
        <taxon>Agaricomycetidae</taxon>
        <taxon>Agaricales</taxon>
        <taxon>Marasmiineae</taxon>
        <taxon>Physalacriaceae</taxon>
        <taxon>Armillaria</taxon>
    </lineage>
</organism>
<accession>A0AA39MFV7</accession>
<evidence type="ECO:0000313" key="3">
    <source>
        <dbReference type="EMBL" id="KAK0432767.1"/>
    </source>
</evidence>
<evidence type="ECO:0000313" key="4">
    <source>
        <dbReference type="Proteomes" id="UP001175226"/>
    </source>
</evidence>
<dbReference type="GO" id="GO:0061617">
    <property type="term" value="C:MICOS complex"/>
    <property type="evidence" value="ECO:0007669"/>
    <property type="project" value="UniProtKB-UniRule"/>
</dbReference>
<dbReference type="Proteomes" id="UP001175226">
    <property type="component" value="Unassembled WGS sequence"/>
</dbReference>
<dbReference type="Pfam" id="PF09769">
    <property type="entry name" value="ApoO"/>
    <property type="match status" value="1"/>
</dbReference>
<keyword evidence="1" id="KW-0496">Mitochondrion</keyword>
<protein>
    <recommendedName>
        <fullName evidence="1">MICOS complex subunit</fullName>
    </recommendedName>
</protein>
<reference evidence="3" key="1">
    <citation type="submission" date="2023-06" db="EMBL/GenBank/DDBJ databases">
        <authorList>
            <consortium name="Lawrence Berkeley National Laboratory"/>
            <person name="Ahrendt S."/>
            <person name="Sahu N."/>
            <person name="Indic B."/>
            <person name="Wong-Bajracharya J."/>
            <person name="Merenyi Z."/>
            <person name="Ke H.-M."/>
            <person name="Monk M."/>
            <person name="Kocsube S."/>
            <person name="Drula E."/>
            <person name="Lipzen A."/>
            <person name="Balint B."/>
            <person name="Henrissat B."/>
            <person name="Andreopoulos B."/>
            <person name="Martin F.M."/>
            <person name="Harder C.B."/>
            <person name="Rigling D."/>
            <person name="Ford K.L."/>
            <person name="Foster G.D."/>
            <person name="Pangilinan J."/>
            <person name="Papanicolaou A."/>
            <person name="Barry K."/>
            <person name="LaButti K."/>
            <person name="Viragh M."/>
            <person name="Koriabine M."/>
            <person name="Yan M."/>
            <person name="Riley R."/>
            <person name="Champramary S."/>
            <person name="Plett K.L."/>
            <person name="Tsai I.J."/>
            <person name="Slot J."/>
            <person name="Sipos G."/>
            <person name="Plett J."/>
            <person name="Nagy L.G."/>
            <person name="Grigoriev I.V."/>
        </authorList>
    </citation>
    <scope>NUCLEOTIDE SEQUENCE</scope>
    <source>
        <strain evidence="3">FPL87.14</strain>
    </source>
</reference>